<sequence length="255" mass="29381">MINPSQMRAPKMVFSIFKDYGPEIEFNNTSLTEEQALALVMSGFTLVEMNRDYKGRLDGSKMPRMLGPIPVPDTTMKAIAIPFETKITSSEDERIAEAGYRDCVVFFIFEGSKLREVLDSYGIVEPYFSMIARSLSEEKSITPSNLKKVYERMVDMFTGRIPRIFKVNDDNTVKEIIGKRLEHADAYLICDLERKNMYILLYNSDIDIWRKREIEKVSSEVNSKMFRSALRRKFVTDIGEISQILNLLNIEIAPV</sequence>
<reference evidence="1" key="1">
    <citation type="journal article" date="2022" name="Nat. Microbiol.">
        <title>Unique mobile elements and scalable gene flow at the prokaryote-eukaryote boundary revealed by circularized Asgard archaea genomes.</title>
        <authorList>
            <person name="Wu F."/>
            <person name="Speth D.R."/>
            <person name="Philosof A."/>
            <person name="Cremiere A."/>
            <person name="Narayanan A."/>
            <person name="Barco R.A."/>
            <person name="Connon S.A."/>
            <person name="Amend J.P."/>
            <person name="Antoshechkin I.A."/>
            <person name="Orphan V.J."/>
        </authorList>
    </citation>
    <scope>NUCLEOTIDE SEQUENCE</scope>
    <source>
        <strain evidence="1">PM71</strain>
    </source>
</reference>
<name>A0A9Y1FMB8_9ARCH</name>
<dbReference type="AlphaFoldDB" id="A0A9Y1FMB8"/>
<accession>A0A9Y1FMB8</accession>
<dbReference type="EMBL" id="CP084166">
    <property type="protein sequence ID" value="UJG41891.1"/>
    <property type="molecule type" value="Genomic_DNA"/>
</dbReference>
<proteinExistence type="predicted"/>
<gene>
    <name evidence="1" type="ORF">K9W45_05355</name>
</gene>
<organism evidence="1">
    <name type="scientific">Candidatus Heimdallarchaeum aukensis</name>
    <dbReference type="NCBI Taxonomy" id="2876573"/>
    <lineage>
        <taxon>Archaea</taxon>
        <taxon>Promethearchaeati</taxon>
        <taxon>Candidatus Heimdallarchaeota</taxon>
        <taxon>Candidatus Heimdallarchaeia (ex Rinke et al. 2021) (nom. nud.)</taxon>
        <taxon>Candidatus Heimdallarchaeales</taxon>
        <taxon>Candidatus Heimdallarchaeaceae</taxon>
        <taxon>Candidatus Heimdallarchaeum</taxon>
    </lineage>
</organism>
<evidence type="ECO:0000313" key="1">
    <source>
        <dbReference type="EMBL" id="UJG41891.1"/>
    </source>
</evidence>
<dbReference type="Proteomes" id="UP001201020">
    <property type="component" value="Chromosome"/>
</dbReference>
<protein>
    <submittedName>
        <fullName evidence="1">Uncharacterized protein</fullName>
    </submittedName>
</protein>